<dbReference type="AlphaFoldDB" id="A0A2G9II70"/>
<dbReference type="Proteomes" id="UP000230500">
    <property type="component" value="Unassembled WGS sequence"/>
</dbReference>
<dbReference type="Pfam" id="PF13306">
    <property type="entry name" value="LRR_5"/>
    <property type="match status" value="6"/>
</dbReference>
<dbReference type="SUPFAM" id="SSF52058">
    <property type="entry name" value="L domain-like"/>
    <property type="match status" value="2"/>
</dbReference>
<proteinExistence type="predicted"/>
<dbReference type="InterPro" id="IPR032675">
    <property type="entry name" value="LRR_dom_sf"/>
</dbReference>
<gene>
    <name evidence="2" type="ORF">CUC04_06505</name>
</gene>
<evidence type="ECO:0000256" key="1">
    <source>
        <dbReference type="SAM" id="SignalP"/>
    </source>
</evidence>
<dbReference type="EMBL" id="PESN01000001">
    <property type="protein sequence ID" value="PIN29467.1"/>
    <property type="molecule type" value="Genomic_DNA"/>
</dbReference>
<protein>
    <submittedName>
        <fullName evidence="2">Cell surface protein</fullName>
    </submittedName>
</protein>
<dbReference type="InterPro" id="IPR026906">
    <property type="entry name" value="LRR_5"/>
</dbReference>
<keyword evidence="1" id="KW-0732">Signal</keyword>
<dbReference type="Gene3D" id="3.80.10.10">
    <property type="entry name" value="Ribonuclease Inhibitor"/>
    <property type="match status" value="5"/>
</dbReference>
<dbReference type="PANTHER" id="PTHR45661">
    <property type="entry name" value="SURFACE ANTIGEN"/>
    <property type="match status" value="1"/>
</dbReference>
<evidence type="ECO:0000313" key="3">
    <source>
        <dbReference type="Proteomes" id="UP000230500"/>
    </source>
</evidence>
<dbReference type="PANTHER" id="PTHR45661:SF3">
    <property type="entry name" value="IG-LIKE DOMAIN-CONTAINING PROTEIN"/>
    <property type="match status" value="1"/>
</dbReference>
<organism evidence="2 3">
    <name type="scientific">Prevotella intermedia</name>
    <dbReference type="NCBI Taxonomy" id="28131"/>
    <lineage>
        <taxon>Bacteria</taxon>
        <taxon>Pseudomonadati</taxon>
        <taxon>Bacteroidota</taxon>
        <taxon>Bacteroidia</taxon>
        <taxon>Bacteroidales</taxon>
        <taxon>Prevotellaceae</taxon>
        <taxon>Prevotella</taxon>
    </lineage>
</organism>
<dbReference type="InterPro" id="IPR053139">
    <property type="entry name" value="Surface_bspA-like"/>
</dbReference>
<reference evidence="2 3" key="1">
    <citation type="submission" date="2017-11" db="EMBL/GenBank/DDBJ databases">
        <title>Genome sequencing of Prevotella intermedia KCOM 2069.</title>
        <authorList>
            <person name="Kook J.-K."/>
            <person name="Park S.-N."/>
            <person name="Lim Y.K."/>
        </authorList>
    </citation>
    <scope>NUCLEOTIDE SEQUENCE [LARGE SCALE GENOMIC DNA]</scope>
    <source>
        <strain evidence="2 3">KCOM 2069</strain>
    </source>
</reference>
<feature type="chain" id="PRO_5013654870" evidence="1">
    <location>
        <begin position="23"/>
        <end position="1147"/>
    </location>
</feature>
<sequence>MRKIRFLLLALLLMAIPQSLWAYTVHQVVSFDNGETYYKVLVPEGQNASLMFLGTKKTGELVIPAEINDDAGVTFKVTEVGFQSGYTSSGVTSVKLPETIIKLNNDCFKGAKLTEINIPKSVTQILETAWSAVEEVPKCTVESGHTVFESDDKGALYTKGKKELRCVPSKVMEGNSTGTYTVDGEVERICVNAFHGITNLTKIVLPKNLKDVQEKYPSIVVSTNLVEFEMPAGGTTNYRVEDGVLFNDVTKTLVCYPRAKTTAAYQVPADIKRIAVFAIMVNLHMTSLDLNNVETMEVSALYKPQKLESITIPKTLVKGTKTNSISHGLQEGAFEECSKLKEYKVHQDNPDFTDEAGVLFSKNKDILYFYPPAKEGAKYNIPTTVKVLAQKAFQGANKLTSMDIPNTVETIGTEAFRNMKGLVTVNFQAPSKVKELKADVFRACDKLKEVVLPASITEIAAAFYECGELEKITIPAGSKLKTIQASAFATNKKLKNFNIEGSCDLETIESNAFANAESLESFNFPKSVKKIELNAFSGCKSMSTVKFHDDADIEIIGAGAFADCGLTSISIPKKVKTIEREAFRSCKVLNKIDVTEFTTKIDPEAFKYCDNLKAINVNKENKVYSSVDGYLLSKDKETLLIFPPGKANENFTLLPPSIVKIGDYAFYDCTKLTNVTIPNKVTTIGKRAFGLCKNLNTVTFLCDNMIPVENINKEKNEMSFDDGTQTPYSVFDNITINVRTERFNDYNAQGFYKKFKGIDQSFKKGEEEYIAVSDKAVDMLSTTRKDYTFVLPTSIEHKGKTYKVSLIGDYAFQNVGDKVKEVVVKKDVEYIGAQAFITDLANKKSTVERVFFIESKPTEEMLSTTRFELDETGKDYNEFAKSTKIYVKKSALKTYQEKWNKKVYNTDTHAYEVSKFNFIDQLDYRVPGVTINYKYGTFAREFDVDFSVYKTEKNKGYVAAFVGKISEVLPGDGDYGHSTYHIRMSSVDVNGVGNGNFGYVPAYTGVLLKALDSETTPSDFYYAIGEDDDKDYKITNNIMHGVTVNPRNAGAATVDEVIYVMQGGIFKKAMASTVSIPVHKAYAKIEGMPAGSKVEFSFSDDNTTNAIVTIDAEEKNADNAYYNLNGQRVNKLQQGIYIHKGKKIVIR</sequence>
<dbReference type="RefSeq" id="WP_099977271.1">
    <property type="nucleotide sequence ID" value="NZ_PESN01000001.1"/>
</dbReference>
<feature type="signal peptide" evidence="1">
    <location>
        <begin position="1"/>
        <end position="22"/>
    </location>
</feature>
<evidence type="ECO:0000313" key="2">
    <source>
        <dbReference type="EMBL" id="PIN29467.1"/>
    </source>
</evidence>
<name>A0A2G9II70_PREIN</name>
<accession>A0A2G9II70</accession>
<comment type="caution">
    <text evidence="2">The sequence shown here is derived from an EMBL/GenBank/DDBJ whole genome shotgun (WGS) entry which is preliminary data.</text>
</comment>